<comment type="caution">
    <text evidence="1">The sequence shown here is derived from an EMBL/GenBank/DDBJ whole genome shotgun (WGS) entry which is preliminary data.</text>
</comment>
<reference evidence="1 2" key="1">
    <citation type="journal article" date="2014" name="Mol. Plant">
        <title>Chromosome Scale Genome Assembly and Transcriptome Profiling of Nannochloropsis gaditana in Nitrogen Depletion.</title>
        <authorList>
            <person name="Corteggiani Carpinelli E."/>
            <person name="Telatin A."/>
            <person name="Vitulo N."/>
            <person name="Forcato C."/>
            <person name="D'Angelo M."/>
            <person name="Schiavon R."/>
            <person name="Vezzi A."/>
            <person name="Giacometti G.M."/>
            <person name="Morosinotto T."/>
            <person name="Valle G."/>
        </authorList>
    </citation>
    <scope>NUCLEOTIDE SEQUENCE [LARGE SCALE GENOMIC DNA]</scope>
    <source>
        <strain evidence="1 2">B-31</strain>
    </source>
</reference>
<dbReference type="EMBL" id="AZIL01000178">
    <property type="protein sequence ID" value="EWM29055.1"/>
    <property type="molecule type" value="Genomic_DNA"/>
</dbReference>
<organism evidence="1 2">
    <name type="scientific">Nannochloropsis gaditana</name>
    <dbReference type="NCBI Taxonomy" id="72520"/>
    <lineage>
        <taxon>Eukaryota</taxon>
        <taxon>Sar</taxon>
        <taxon>Stramenopiles</taxon>
        <taxon>Ochrophyta</taxon>
        <taxon>Eustigmatophyceae</taxon>
        <taxon>Eustigmatales</taxon>
        <taxon>Monodopsidaceae</taxon>
        <taxon>Nannochloropsis</taxon>
    </lineage>
</organism>
<evidence type="ECO:0000313" key="1">
    <source>
        <dbReference type="EMBL" id="EWM29055.1"/>
    </source>
</evidence>
<evidence type="ECO:0000313" key="2">
    <source>
        <dbReference type="Proteomes" id="UP000019335"/>
    </source>
</evidence>
<sequence length="158" mass="17295">MGSRIYCMSRQGGGEGGRSWRLDGRGSLVRALTKHSNFKRTSFVNRLVFHFPISGMQGKKENGRNGKPRDGKLHTYRSSSCVSTTIIVTNGSFRESNLKNVGDDANKEIKPESPLTLFSCLWLTVGSQAPAADMPPPLGWQLLVEVTYTEAASSSSIQ</sequence>
<name>W7TPL0_9STRA</name>
<keyword evidence="2" id="KW-1185">Reference proteome</keyword>
<gene>
    <name evidence="1" type="ORF">Naga_100024g33</name>
</gene>
<accession>W7TPL0</accession>
<dbReference type="Proteomes" id="UP000019335">
    <property type="component" value="Chromosome 3"/>
</dbReference>
<dbReference type="AlphaFoldDB" id="W7TPL0"/>
<proteinExistence type="predicted"/>
<protein>
    <submittedName>
        <fullName evidence="1">Uncharacterized protein</fullName>
    </submittedName>
</protein>